<evidence type="ECO:0000256" key="9">
    <source>
        <dbReference type="ARBA" id="ARBA00048798"/>
    </source>
</evidence>
<dbReference type="Gene3D" id="3.20.10.10">
    <property type="entry name" value="D-amino Acid Aminotransferase, subunit A, domain 2"/>
    <property type="match status" value="1"/>
</dbReference>
<evidence type="ECO:0000256" key="8">
    <source>
        <dbReference type="ARBA" id="ARBA00048212"/>
    </source>
</evidence>
<dbReference type="EC" id="2.6.1.42" evidence="6"/>
<name>A0A916ZQS7_9FLAO</name>
<dbReference type="InterPro" id="IPR043132">
    <property type="entry name" value="BCAT-like_C"/>
</dbReference>
<dbReference type="RefSeq" id="WP_188405624.1">
    <property type="nucleotide sequence ID" value="NZ_BMGL01000004.1"/>
</dbReference>
<comment type="catalytic activity">
    <reaction evidence="10">
        <text>L-leucine + 2-oxoglutarate = 4-methyl-2-oxopentanoate + L-glutamate</text>
        <dbReference type="Rhea" id="RHEA:18321"/>
        <dbReference type="ChEBI" id="CHEBI:16810"/>
        <dbReference type="ChEBI" id="CHEBI:17865"/>
        <dbReference type="ChEBI" id="CHEBI:29985"/>
        <dbReference type="ChEBI" id="CHEBI:57427"/>
        <dbReference type="EC" id="2.6.1.42"/>
    </reaction>
</comment>
<evidence type="ECO:0000256" key="1">
    <source>
        <dbReference type="ARBA" id="ARBA00001933"/>
    </source>
</evidence>
<evidence type="ECO:0000313" key="14">
    <source>
        <dbReference type="Proteomes" id="UP000599688"/>
    </source>
</evidence>
<dbReference type="InterPro" id="IPR043131">
    <property type="entry name" value="BCAT-like_N"/>
</dbReference>
<evidence type="ECO:0000256" key="3">
    <source>
        <dbReference type="ARBA" id="ARBA00004931"/>
    </source>
</evidence>
<keyword evidence="13" id="KW-0808">Transferase</keyword>
<comment type="cofactor">
    <cofactor evidence="1 12">
        <name>pyridoxal 5'-phosphate</name>
        <dbReference type="ChEBI" id="CHEBI:597326"/>
    </cofactor>
</comment>
<evidence type="ECO:0000256" key="10">
    <source>
        <dbReference type="ARBA" id="ARBA00049229"/>
    </source>
</evidence>
<dbReference type="InterPro" id="IPR001544">
    <property type="entry name" value="Aminotrans_IV"/>
</dbReference>
<dbReference type="InterPro" id="IPR050571">
    <property type="entry name" value="Class-IV_PLP-Dep_Aminotrnsfr"/>
</dbReference>
<evidence type="ECO:0000313" key="13">
    <source>
        <dbReference type="EMBL" id="GGE09757.1"/>
    </source>
</evidence>
<dbReference type="InterPro" id="IPR018300">
    <property type="entry name" value="Aminotrans_IV_CS"/>
</dbReference>
<dbReference type="PANTHER" id="PTHR42743">
    <property type="entry name" value="AMINO-ACID AMINOTRANSFERASE"/>
    <property type="match status" value="1"/>
</dbReference>
<dbReference type="InterPro" id="IPR036038">
    <property type="entry name" value="Aminotransferase-like"/>
</dbReference>
<evidence type="ECO:0000256" key="12">
    <source>
        <dbReference type="RuleBase" id="RU004516"/>
    </source>
</evidence>
<keyword evidence="7 12" id="KW-0663">Pyridoxal phosphate</keyword>
<dbReference type="Pfam" id="PF01063">
    <property type="entry name" value="Aminotran_4"/>
    <property type="match status" value="1"/>
</dbReference>
<evidence type="ECO:0000256" key="11">
    <source>
        <dbReference type="RuleBase" id="RU004106"/>
    </source>
</evidence>
<dbReference type="EMBL" id="BMGL01000004">
    <property type="protein sequence ID" value="GGE09757.1"/>
    <property type="molecule type" value="Genomic_DNA"/>
</dbReference>
<dbReference type="AlphaFoldDB" id="A0A916ZQS7"/>
<evidence type="ECO:0000256" key="7">
    <source>
        <dbReference type="ARBA" id="ARBA00022898"/>
    </source>
</evidence>
<dbReference type="PROSITE" id="PS00770">
    <property type="entry name" value="AA_TRANSFER_CLASS_4"/>
    <property type="match status" value="1"/>
</dbReference>
<dbReference type="CDD" id="cd00449">
    <property type="entry name" value="PLPDE_IV"/>
    <property type="match status" value="1"/>
</dbReference>
<keyword evidence="13" id="KW-0032">Aminotransferase</keyword>
<keyword evidence="14" id="KW-1185">Reference proteome</keyword>
<dbReference type="PANTHER" id="PTHR42743:SF11">
    <property type="entry name" value="AMINODEOXYCHORISMATE LYASE"/>
    <property type="match status" value="1"/>
</dbReference>
<dbReference type="Proteomes" id="UP000599688">
    <property type="component" value="Unassembled WGS sequence"/>
</dbReference>
<evidence type="ECO:0000256" key="4">
    <source>
        <dbReference type="ARBA" id="ARBA00005072"/>
    </source>
</evidence>
<sequence>MIHLNGHLVQENEAKLNVYNRGFQYGDGLFESIRVVNRKIMFWEAHYFRLMSSMRILRMEIPNSFSPENLEQFILELIDANQHTNQAVKVKFNVFRNTGGLYMPNSNEIGYVISTTPISSPFFIKSTNFIEVELFKDHYINSGLLSTLKTNNKIIQILASIFAKENDYDNCLLLNENKSVIETTNGNLFILSGNKLKTPALDDGPLNGVIRKQIIKIVEDLDNYEIEQASISPFELQKADELFYTNAIQGIVSINKYRKKEFKTDFSTQLIGKLNAKARIE</sequence>
<comment type="pathway">
    <text evidence="3">Amino-acid biosynthesis; L-valine biosynthesis; L-valine from pyruvate: step 4/4.</text>
</comment>
<comment type="caution">
    <text evidence="13">The sequence shown here is derived from an EMBL/GenBank/DDBJ whole genome shotgun (WGS) entry which is preliminary data.</text>
</comment>
<dbReference type="SUPFAM" id="SSF56752">
    <property type="entry name" value="D-aminoacid aminotransferase-like PLP-dependent enzymes"/>
    <property type="match status" value="1"/>
</dbReference>
<comment type="similarity">
    <text evidence="5 11">Belongs to the class-IV pyridoxal-phosphate-dependent aminotransferase family.</text>
</comment>
<protein>
    <recommendedName>
        <fullName evidence="6">branched-chain-amino-acid transaminase</fullName>
        <ecNumber evidence="6">2.6.1.42</ecNumber>
    </recommendedName>
</protein>
<accession>A0A916ZQS7</accession>
<proteinExistence type="inferred from homology"/>
<comment type="catalytic activity">
    <reaction evidence="8">
        <text>L-valine + 2-oxoglutarate = 3-methyl-2-oxobutanoate + L-glutamate</text>
        <dbReference type="Rhea" id="RHEA:24813"/>
        <dbReference type="ChEBI" id="CHEBI:11851"/>
        <dbReference type="ChEBI" id="CHEBI:16810"/>
        <dbReference type="ChEBI" id="CHEBI:29985"/>
        <dbReference type="ChEBI" id="CHEBI:57762"/>
        <dbReference type="EC" id="2.6.1.42"/>
    </reaction>
</comment>
<evidence type="ECO:0000256" key="5">
    <source>
        <dbReference type="ARBA" id="ARBA00009320"/>
    </source>
</evidence>
<comment type="pathway">
    <text evidence="2">Amino-acid biosynthesis; L-isoleucine biosynthesis; L-isoleucine from 2-oxobutanoate: step 4/4.</text>
</comment>
<evidence type="ECO:0000256" key="2">
    <source>
        <dbReference type="ARBA" id="ARBA00004824"/>
    </source>
</evidence>
<organism evidence="13 14">
    <name type="scientific">Psychroflexus salis</name>
    <dbReference type="NCBI Taxonomy" id="1526574"/>
    <lineage>
        <taxon>Bacteria</taxon>
        <taxon>Pseudomonadati</taxon>
        <taxon>Bacteroidota</taxon>
        <taxon>Flavobacteriia</taxon>
        <taxon>Flavobacteriales</taxon>
        <taxon>Flavobacteriaceae</taxon>
        <taxon>Psychroflexus</taxon>
    </lineage>
</organism>
<gene>
    <name evidence="13" type="ORF">GCM10010831_09120</name>
</gene>
<reference evidence="13 14" key="1">
    <citation type="journal article" date="2014" name="Int. J. Syst. Evol. Microbiol.">
        <title>Complete genome sequence of Corynebacterium casei LMG S-19264T (=DSM 44701T), isolated from a smear-ripened cheese.</title>
        <authorList>
            <consortium name="US DOE Joint Genome Institute (JGI-PGF)"/>
            <person name="Walter F."/>
            <person name="Albersmeier A."/>
            <person name="Kalinowski J."/>
            <person name="Ruckert C."/>
        </authorList>
    </citation>
    <scope>NUCLEOTIDE SEQUENCE [LARGE SCALE GENOMIC DNA]</scope>
    <source>
        <strain evidence="13 14">CGMCC 1.12925</strain>
    </source>
</reference>
<dbReference type="GO" id="GO:0004084">
    <property type="term" value="F:branched-chain-amino-acid transaminase activity"/>
    <property type="evidence" value="ECO:0007669"/>
    <property type="project" value="UniProtKB-EC"/>
</dbReference>
<evidence type="ECO:0000256" key="6">
    <source>
        <dbReference type="ARBA" id="ARBA00013053"/>
    </source>
</evidence>
<dbReference type="Gene3D" id="3.30.470.10">
    <property type="match status" value="1"/>
</dbReference>
<comment type="catalytic activity">
    <reaction evidence="9">
        <text>L-isoleucine + 2-oxoglutarate = (S)-3-methyl-2-oxopentanoate + L-glutamate</text>
        <dbReference type="Rhea" id="RHEA:24801"/>
        <dbReference type="ChEBI" id="CHEBI:16810"/>
        <dbReference type="ChEBI" id="CHEBI:29985"/>
        <dbReference type="ChEBI" id="CHEBI:35146"/>
        <dbReference type="ChEBI" id="CHEBI:58045"/>
        <dbReference type="EC" id="2.6.1.42"/>
    </reaction>
</comment>
<dbReference type="GO" id="GO:0046394">
    <property type="term" value="P:carboxylic acid biosynthetic process"/>
    <property type="evidence" value="ECO:0007669"/>
    <property type="project" value="UniProtKB-ARBA"/>
</dbReference>
<comment type="pathway">
    <text evidence="4">Amino-acid biosynthesis; L-leucine biosynthesis; L-leucine from 3-methyl-2-oxobutanoate: step 4/4.</text>
</comment>